<dbReference type="Proteomes" id="UP000815677">
    <property type="component" value="Unassembled WGS sequence"/>
</dbReference>
<keyword evidence="2" id="KW-1185">Reference proteome</keyword>
<dbReference type="EMBL" id="DF838248">
    <property type="protein sequence ID" value="GAT42762.1"/>
    <property type="molecule type" value="Genomic_DNA"/>
</dbReference>
<evidence type="ECO:0000313" key="2">
    <source>
        <dbReference type="Proteomes" id="UP000815677"/>
    </source>
</evidence>
<sequence length="281" mass="31213">MSRLICLFSPTTMSRLPPELEREIFTLDAYHDARGARRLLFFAQRVKIWIEPLLWHTFIFGPSEQTSDFTKIDTSIPTISVGTFAAILKQKPAMGAAVHTLALFLLPVDYVPFFERAELSKPDLVQAVLAAFHGSLRAFIIVSIGEDLWLDPRLSANAGVVVFPNGIGDAVADWIDGATGTGSMEFWDHPDMFIAKRRAGLVGAETFTLEPVRPEPIPINVDTGRGHTLTIQRHRYARDASLSRAPPPRPRRYFFSWSVCGLVCTTSSSGRPNGCRLCPFP</sequence>
<organism evidence="1 2">
    <name type="scientific">Mycena chlorophos</name>
    <name type="common">Agaric fungus</name>
    <name type="synonym">Agaricus chlorophos</name>
    <dbReference type="NCBI Taxonomy" id="658473"/>
    <lineage>
        <taxon>Eukaryota</taxon>
        <taxon>Fungi</taxon>
        <taxon>Dikarya</taxon>
        <taxon>Basidiomycota</taxon>
        <taxon>Agaricomycotina</taxon>
        <taxon>Agaricomycetes</taxon>
        <taxon>Agaricomycetidae</taxon>
        <taxon>Agaricales</taxon>
        <taxon>Marasmiineae</taxon>
        <taxon>Mycenaceae</taxon>
        <taxon>Mycena</taxon>
    </lineage>
</organism>
<protein>
    <submittedName>
        <fullName evidence="1">Uncharacterized protein</fullName>
    </submittedName>
</protein>
<gene>
    <name evidence="1" type="ORF">MCHLO_00463</name>
</gene>
<reference evidence="1" key="1">
    <citation type="submission" date="2014-09" db="EMBL/GenBank/DDBJ databases">
        <title>Genome sequence of the luminous mushroom Mycena chlorophos for searching fungal bioluminescence genes.</title>
        <authorList>
            <person name="Tanaka Y."/>
            <person name="Kasuga D."/>
            <person name="Oba Y."/>
            <person name="Hase S."/>
            <person name="Sato K."/>
            <person name="Oba Y."/>
            <person name="Sakakibara Y."/>
        </authorList>
    </citation>
    <scope>NUCLEOTIDE SEQUENCE</scope>
</reference>
<accession>A0ABQ0KVR1</accession>
<evidence type="ECO:0000313" key="1">
    <source>
        <dbReference type="EMBL" id="GAT42762.1"/>
    </source>
</evidence>
<proteinExistence type="predicted"/>
<name>A0ABQ0KVR1_MYCCL</name>